<comment type="subcellular location">
    <subcellularLocation>
        <location evidence="1">Membrane</location>
        <topology evidence="1">Multi-pass membrane protein</topology>
    </subcellularLocation>
</comment>
<feature type="transmembrane region" description="Helical" evidence="6">
    <location>
        <begin position="629"/>
        <end position="648"/>
    </location>
</feature>
<feature type="transmembrane region" description="Helical" evidence="6">
    <location>
        <begin position="513"/>
        <end position="531"/>
    </location>
</feature>
<keyword evidence="3 6" id="KW-1133">Transmembrane helix</keyword>
<proteinExistence type="predicted"/>
<evidence type="ECO:0000256" key="1">
    <source>
        <dbReference type="ARBA" id="ARBA00004141"/>
    </source>
</evidence>
<feature type="region of interest" description="Disordered" evidence="5">
    <location>
        <begin position="1"/>
        <end position="34"/>
    </location>
</feature>
<name>A0ABD3QE37_9STRA</name>
<evidence type="ECO:0000256" key="5">
    <source>
        <dbReference type="SAM" id="MobiDB-lite"/>
    </source>
</evidence>
<feature type="region of interest" description="Disordered" evidence="5">
    <location>
        <begin position="356"/>
        <end position="381"/>
    </location>
</feature>
<dbReference type="SUPFAM" id="SSF103473">
    <property type="entry name" value="MFS general substrate transporter"/>
    <property type="match status" value="2"/>
</dbReference>
<keyword evidence="8" id="KW-1185">Reference proteome</keyword>
<evidence type="ECO:0000313" key="8">
    <source>
        <dbReference type="Proteomes" id="UP001516023"/>
    </source>
</evidence>
<feature type="transmembrane region" description="Helical" evidence="6">
    <location>
        <begin position="563"/>
        <end position="584"/>
    </location>
</feature>
<feature type="transmembrane region" description="Helical" evidence="6">
    <location>
        <begin position="149"/>
        <end position="169"/>
    </location>
</feature>
<dbReference type="InterPro" id="IPR005828">
    <property type="entry name" value="MFS_sugar_transport-like"/>
</dbReference>
<feature type="transmembrane region" description="Helical" evidence="6">
    <location>
        <begin position="189"/>
        <end position="209"/>
    </location>
</feature>
<feature type="compositionally biased region" description="Polar residues" evidence="5">
    <location>
        <begin position="24"/>
        <end position="34"/>
    </location>
</feature>
<evidence type="ECO:0000256" key="3">
    <source>
        <dbReference type="ARBA" id="ARBA00022989"/>
    </source>
</evidence>
<feature type="transmembrane region" description="Helical" evidence="6">
    <location>
        <begin position="660"/>
        <end position="682"/>
    </location>
</feature>
<dbReference type="InterPro" id="IPR036259">
    <property type="entry name" value="MFS_trans_sf"/>
</dbReference>
<feature type="transmembrane region" description="Helical" evidence="6">
    <location>
        <begin position="276"/>
        <end position="300"/>
    </location>
</feature>
<keyword evidence="2 6" id="KW-0812">Transmembrane</keyword>
<feature type="compositionally biased region" description="Basic and acidic residues" evidence="5">
    <location>
        <begin position="224"/>
        <end position="244"/>
    </location>
</feature>
<evidence type="ECO:0000256" key="2">
    <source>
        <dbReference type="ARBA" id="ARBA00022692"/>
    </source>
</evidence>
<keyword evidence="4 6" id="KW-0472">Membrane</keyword>
<reference evidence="7 8" key="1">
    <citation type="journal article" date="2020" name="G3 (Bethesda)">
        <title>Improved Reference Genome for Cyclotella cryptica CCMP332, a Model for Cell Wall Morphogenesis, Salinity Adaptation, and Lipid Production in Diatoms (Bacillariophyta).</title>
        <authorList>
            <person name="Roberts W.R."/>
            <person name="Downey K.M."/>
            <person name="Ruck E.C."/>
            <person name="Traller J.C."/>
            <person name="Alverson A.J."/>
        </authorList>
    </citation>
    <scope>NUCLEOTIDE SEQUENCE [LARGE SCALE GENOMIC DNA]</scope>
    <source>
        <strain evidence="7 8">CCMP332</strain>
    </source>
</reference>
<feature type="transmembrane region" description="Helical" evidence="6">
    <location>
        <begin position="120"/>
        <end position="140"/>
    </location>
</feature>
<feature type="transmembrane region" description="Helical" evidence="6">
    <location>
        <begin position="306"/>
        <end position="325"/>
    </location>
</feature>
<accession>A0ABD3QE37</accession>
<dbReference type="Pfam" id="PF00083">
    <property type="entry name" value="Sugar_tr"/>
    <property type="match status" value="1"/>
</dbReference>
<evidence type="ECO:0000313" key="7">
    <source>
        <dbReference type="EMBL" id="KAL3798668.1"/>
    </source>
</evidence>
<protein>
    <recommendedName>
        <fullName evidence="9">Major facilitator superfamily (MFS) profile domain-containing protein</fullName>
    </recommendedName>
</protein>
<sequence length="690" mass="74571">MPPETSNDGNEPPQPAQDHPAHPTTQDNETNHSTTHNGILLLPLLHNAIRNPDQLTAMISNYSTSYNAVNVGIVLPVLKYAAVSSPAHEVAATAAADAAIEAQQQQQQQLHSSDTSEQDALVASSLLGGMIVGQLLGGYLGDAIGRRNAMLFVMLLQIGASLGGAWGITANEDDSDGGDGGGWTTLEQLAMWRFILGIGAGGVYPLAAVMSAENQGEEMEEEEKERGGRPRSVDVMEGSRREYEPASVNDSDPYLNESAQDETLVEESDILSFQRVALTFSMQGLGFVTVPLLAYPLLALHVDIDLVWRLLLGLGAVPGLFVMYLRLFRRNRKKAESSNTNGGVEICDEAVVRQRSEGGSLELTPPTSEEELSNGVQKEDPEDVTFQSTVTALLNDIVDGDPSVHITQQDQQLALVDNSHLDSDNDEYEGFHDESDAVASSVQQHSPSLWSSIKNEPHLAKKLAGTAGTWFLFDALYYGNTLFEPVVLEAAFGSKDNVEDGYTLLLLAVRDSLMISLLALPGYFVTVILIGRRTCVCQSLRTKSTPSRCNLLRMCSPCTQMPAYIQMQGFLVMFLLYLIIGIYWTALSSVQWLLLVLYAGTFFFANYGPNSTTFLLPSVTYSKECRSTLNGMSAAAGKLGALMGASVFEPAANEWGANVVMVACAIISVIGFTLTKFCVGGYQNVGSVPR</sequence>
<evidence type="ECO:0008006" key="9">
    <source>
        <dbReference type="Google" id="ProtNLM"/>
    </source>
</evidence>
<gene>
    <name evidence="7" type="ORF">HJC23_004419</name>
</gene>
<evidence type="ECO:0000256" key="6">
    <source>
        <dbReference type="SAM" id="Phobius"/>
    </source>
</evidence>
<comment type="caution">
    <text evidence="7">The sequence shown here is derived from an EMBL/GenBank/DDBJ whole genome shotgun (WGS) entry which is preliminary data.</text>
</comment>
<feature type="transmembrane region" description="Helical" evidence="6">
    <location>
        <begin position="590"/>
        <end position="608"/>
    </location>
</feature>
<dbReference type="Proteomes" id="UP001516023">
    <property type="component" value="Unassembled WGS sequence"/>
</dbReference>
<dbReference type="AlphaFoldDB" id="A0ABD3QE37"/>
<dbReference type="GO" id="GO:0016020">
    <property type="term" value="C:membrane"/>
    <property type="evidence" value="ECO:0007669"/>
    <property type="project" value="UniProtKB-SubCell"/>
</dbReference>
<evidence type="ECO:0000256" key="4">
    <source>
        <dbReference type="ARBA" id="ARBA00023136"/>
    </source>
</evidence>
<feature type="region of interest" description="Disordered" evidence="5">
    <location>
        <begin position="215"/>
        <end position="255"/>
    </location>
</feature>
<dbReference type="PANTHER" id="PTHR24064">
    <property type="entry name" value="SOLUTE CARRIER FAMILY 22 MEMBER"/>
    <property type="match status" value="1"/>
</dbReference>
<dbReference type="Gene3D" id="1.20.1250.20">
    <property type="entry name" value="MFS general substrate transporter like domains"/>
    <property type="match status" value="4"/>
</dbReference>
<dbReference type="EMBL" id="JABMIG020000044">
    <property type="protein sequence ID" value="KAL3798668.1"/>
    <property type="molecule type" value="Genomic_DNA"/>
</dbReference>
<organism evidence="7 8">
    <name type="scientific">Cyclotella cryptica</name>
    <dbReference type="NCBI Taxonomy" id="29204"/>
    <lineage>
        <taxon>Eukaryota</taxon>
        <taxon>Sar</taxon>
        <taxon>Stramenopiles</taxon>
        <taxon>Ochrophyta</taxon>
        <taxon>Bacillariophyta</taxon>
        <taxon>Coscinodiscophyceae</taxon>
        <taxon>Thalassiosirophycidae</taxon>
        <taxon>Stephanodiscales</taxon>
        <taxon>Stephanodiscaceae</taxon>
        <taxon>Cyclotella</taxon>
    </lineage>
</organism>